<evidence type="ECO:0000256" key="4">
    <source>
        <dbReference type="ARBA" id="ARBA00026108"/>
    </source>
</evidence>
<dbReference type="SUPFAM" id="SSF48371">
    <property type="entry name" value="ARM repeat"/>
    <property type="match status" value="1"/>
</dbReference>
<evidence type="ECO:0000256" key="3">
    <source>
        <dbReference type="ARBA" id="ARBA00024524"/>
    </source>
</evidence>
<protein>
    <recommendedName>
        <fullName evidence="4">tubulin-glutamate carboxypeptidase</fullName>
        <ecNumber evidence="4">3.4.17.24</ecNumber>
    </recommendedName>
</protein>
<feature type="region of interest" description="Disordered" evidence="6">
    <location>
        <begin position="465"/>
        <end position="488"/>
    </location>
</feature>
<dbReference type="InterPro" id="IPR016024">
    <property type="entry name" value="ARM-type_fold"/>
</dbReference>
<dbReference type="Proteomes" id="UP000887566">
    <property type="component" value="Unplaced"/>
</dbReference>
<reference evidence="9" key="1">
    <citation type="submission" date="2022-11" db="UniProtKB">
        <authorList>
            <consortium name="WormBaseParasite"/>
        </authorList>
    </citation>
    <scope>IDENTIFICATION</scope>
</reference>
<feature type="compositionally biased region" description="Acidic residues" evidence="6">
    <location>
        <begin position="381"/>
        <end position="395"/>
    </location>
</feature>
<evidence type="ECO:0000256" key="6">
    <source>
        <dbReference type="SAM" id="MobiDB-lite"/>
    </source>
</evidence>
<feature type="domain" description="Peptidase M14" evidence="7">
    <location>
        <begin position="728"/>
        <end position="888"/>
    </location>
</feature>
<comment type="catalytic activity">
    <reaction evidence="3">
        <text>C-terminal L-alpha-aminoacyl-L-glutamyl-L-glutamyl-[tubulin] + H2O = C-terminal L-alpha-aminoacyl-L-glutamyl-[tubulin] + L-glutamate</text>
        <dbReference type="Rhea" id="RHEA:63792"/>
        <dbReference type="Rhea" id="RHEA-COMP:16435"/>
        <dbReference type="Rhea" id="RHEA-COMP:16436"/>
        <dbReference type="ChEBI" id="CHEBI:15377"/>
        <dbReference type="ChEBI" id="CHEBI:29985"/>
        <dbReference type="ChEBI" id="CHEBI:149555"/>
        <dbReference type="ChEBI" id="CHEBI:149556"/>
        <dbReference type="EC" id="3.4.17.24"/>
    </reaction>
    <physiologicalReaction direction="left-to-right" evidence="3">
        <dbReference type="Rhea" id="RHEA:63793"/>
    </physiologicalReaction>
</comment>
<organism evidence="8 9">
    <name type="scientific">Plectus sambesii</name>
    <dbReference type="NCBI Taxonomy" id="2011161"/>
    <lineage>
        <taxon>Eukaryota</taxon>
        <taxon>Metazoa</taxon>
        <taxon>Ecdysozoa</taxon>
        <taxon>Nematoda</taxon>
        <taxon>Chromadorea</taxon>
        <taxon>Plectida</taxon>
        <taxon>Plectina</taxon>
        <taxon>Plectoidea</taxon>
        <taxon>Plectidae</taxon>
        <taxon>Plectus</taxon>
    </lineage>
</organism>
<dbReference type="GO" id="GO:0008270">
    <property type="term" value="F:zinc ion binding"/>
    <property type="evidence" value="ECO:0007669"/>
    <property type="project" value="InterPro"/>
</dbReference>
<dbReference type="InterPro" id="IPR000834">
    <property type="entry name" value="Peptidase_M14"/>
</dbReference>
<dbReference type="InterPro" id="IPR011989">
    <property type="entry name" value="ARM-like"/>
</dbReference>
<dbReference type="SUPFAM" id="SSF53187">
    <property type="entry name" value="Zn-dependent exopeptidases"/>
    <property type="match status" value="1"/>
</dbReference>
<dbReference type="Pfam" id="PF00246">
    <property type="entry name" value="Peptidase_M14"/>
    <property type="match status" value="1"/>
</dbReference>
<dbReference type="EC" id="3.4.17.24" evidence="4"/>
<dbReference type="GO" id="GO:0004181">
    <property type="term" value="F:metallocarboxypeptidase activity"/>
    <property type="evidence" value="ECO:0007669"/>
    <property type="project" value="InterPro"/>
</dbReference>
<dbReference type="WBParaSite" id="PSAMB.scaffold3945size16291.g22961.t1">
    <property type="protein sequence ID" value="PSAMB.scaffold3945size16291.g22961.t1"/>
    <property type="gene ID" value="PSAMB.scaffold3945size16291.g22961"/>
</dbReference>
<dbReference type="GO" id="GO:0006508">
    <property type="term" value="P:proteolysis"/>
    <property type="evidence" value="ECO:0007669"/>
    <property type="project" value="InterPro"/>
</dbReference>
<name>A0A914WF19_9BILA</name>
<proteinExistence type="inferred from homology"/>
<evidence type="ECO:0000256" key="1">
    <source>
        <dbReference type="ARBA" id="ARBA00001947"/>
    </source>
</evidence>
<dbReference type="InterPro" id="IPR040626">
    <property type="entry name" value="Pepdidase_M14_N"/>
</dbReference>
<dbReference type="AlphaFoldDB" id="A0A914WF19"/>
<keyword evidence="8" id="KW-1185">Reference proteome</keyword>
<dbReference type="Gene3D" id="3.40.630.10">
    <property type="entry name" value="Zn peptidases"/>
    <property type="match status" value="1"/>
</dbReference>
<feature type="region of interest" description="Disordered" evidence="6">
    <location>
        <begin position="362"/>
        <end position="427"/>
    </location>
</feature>
<dbReference type="Gene3D" id="2.60.40.3120">
    <property type="match status" value="1"/>
</dbReference>
<evidence type="ECO:0000256" key="5">
    <source>
        <dbReference type="PROSITE-ProRule" id="PRU01379"/>
    </source>
</evidence>
<dbReference type="Pfam" id="PF18027">
    <property type="entry name" value="Pepdidase_M14_N"/>
    <property type="match status" value="1"/>
</dbReference>
<sequence length="888" mass="99993">MDGTESTAVGARDPDSLPELFFILVARCRNRMPGAQQREMAVSILEVLDNVGEDPATYKFLVVRKKSEDPFNDILRAVEGCDDDLAVIVLCRILQGYCTKTTSNVRIKRMRKLTALDATKSLIQALRDLLKDKRPSEEKLIAIDAVAFTLMLLAPKDRKFTLKTRLGGLLPSLAAQLCSQEPKRLSLMTLLARCARSPRNAQLLGKHLNFPERLVECLGGDESSVSKTARFTEILYFLSKNRKNKSKLLESGILSVLIKLFNKHFDVRLQDGNLELCLITVACLRQLAKYKSGKDQLVKTGALELCEQAIKKLAEDKQHGASLPPEILADVERLQHSLCTLCMRCLPVRQFPLGKHPFPLTFPLPTTQSPTKLTSGKSEDVESSDEDNEDEDDDIIVFGEDGELVRSDEEDTEQQDEGASNENGALSQLDRRKLNELDASYRKFFKELLEGAMIVKQPIAKMQSPKVGVANHKARKSRSRTRKHSDSLARKLPETKTVGRFVKIAYPELVDPGIELPLQPMVRFPDALQETVVHELARARQGLDFSSKVVFDLDKLISEADPHEMPTPLKNNDRARIGKIDASINHLLFESRFECGNLRRATQVGPAHYELILSPDVNQNRPHFQWFYFEVSNNEASVPYTFEIINCLKTHSMFSTGMQPVMFSTSEAAQARPGWVRAGHSVCYYRNLYTEHQLGKKKSAGETRSYFSVRFTITFRHKADVCYLAYHYPYTYTYLQAKLECLLANPGPNVHVRSEKLCDSLAGNAVPILTITAAGSREEVSQREIVFLSGRVHPGESNASWMMQGCISFLLSNAQKAIDLRERFIFKLVPMLNPDGVINGSHRCSLVGQDLNRQWDNPSSVLHPTVYHTKGLLQWLVDVQKVFIALFK</sequence>
<comment type="similarity">
    <text evidence="2 5">Belongs to the peptidase M14 family.</text>
</comment>
<feature type="compositionally biased region" description="Polar residues" evidence="6">
    <location>
        <begin position="417"/>
        <end position="426"/>
    </location>
</feature>
<dbReference type="InterPro" id="IPR050821">
    <property type="entry name" value="Cytosolic_carboxypeptidase"/>
</dbReference>
<dbReference type="PANTHER" id="PTHR12756:SF11">
    <property type="entry name" value="CYTOSOLIC CARBOXYPEPTIDASE 1"/>
    <property type="match status" value="1"/>
</dbReference>
<evidence type="ECO:0000256" key="2">
    <source>
        <dbReference type="ARBA" id="ARBA00005988"/>
    </source>
</evidence>
<dbReference type="Pfam" id="PF25571">
    <property type="entry name" value="TPR_CCP1_N"/>
    <property type="match status" value="1"/>
</dbReference>
<accession>A0A914WF19</accession>
<evidence type="ECO:0000259" key="7">
    <source>
        <dbReference type="PROSITE" id="PS52035"/>
    </source>
</evidence>
<comment type="cofactor">
    <cofactor evidence="1">
        <name>Zn(2+)</name>
        <dbReference type="ChEBI" id="CHEBI:29105"/>
    </cofactor>
</comment>
<evidence type="ECO:0000313" key="9">
    <source>
        <dbReference type="WBParaSite" id="PSAMB.scaffold3945size16291.g22961.t1"/>
    </source>
</evidence>
<evidence type="ECO:0000313" key="8">
    <source>
        <dbReference type="Proteomes" id="UP000887566"/>
    </source>
</evidence>
<feature type="compositionally biased region" description="Basic residues" evidence="6">
    <location>
        <begin position="472"/>
        <end position="483"/>
    </location>
</feature>
<dbReference type="Gene3D" id="1.25.10.10">
    <property type="entry name" value="Leucine-rich Repeat Variant"/>
    <property type="match status" value="1"/>
</dbReference>
<dbReference type="PROSITE" id="PS52035">
    <property type="entry name" value="PEPTIDASE_M14"/>
    <property type="match status" value="1"/>
</dbReference>
<comment type="caution">
    <text evidence="5">Lacks conserved residue(s) required for the propagation of feature annotation.</text>
</comment>
<dbReference type="PANTHER" id="PTHR12756">
    <property type="entry name" value="CYTOSOLIC CARBOXYPEPTIDASE"/>
    <property type="match status" value="1"/>
</dbReference>